<name>A0AAV9K2A2_9SOLN</name>
<comment type="caution">
    <text evidence="1">The sequence shown here is derived from an EMBL/GenBank/DDBJ whole genome shotgun (WGS) entry which is preliminary data.</text>
</comment>
<keyword evidence="2" id="KW-1185">Reference proteome</keyword>
<gene>
    <name evidence="1" type="ORF">R3W88_033024</name>
</gene>
<accession>A0AAV9K2A2</accession>
<protein>
    <recommendedName>
        <fullName evidence="3">Replication factor A C-terminal domain-containing protein</fullName>
    </recommendedName>
</protein>
<dbReference type="Gene3D" id="2.40.50.140">
    <property type="entry name" value="Nucleic acid-binding proteins"/>
    <property type="match status" value="1"/>
</dbReference>
<evidence type="ECO:0000313" key="1">
    <source>
        <dbReference type="EMBL" id="KAK4707423.1"/>
    </source>
</evidence>
<dbReference type="AlphaFoldDB" id="A0AAV9K2A2"/>
<reference evidence="1 2" key="1">
    <citation type="submission" date="2023-10" db="EMBL/GenBank/DDBJ databases">
        <title>Genome-Wide Identification Analysis in wild type Solanum Pinnatisectum Reveals Some Genes Defensing Phytophthora Infestans.</title>
        <authorList>
            <person name="Sun C."/>
        </authorList>
    </citation>
    <scope>NUCLEOTIDE SEQUENCE [LARGE SCALE GENOMIC DNA]</scope>
    <source>
        <strain evidence="1">LQN</strain>
        <tissue evidence="1">Leaf</tissue>
    </source>
</reference>
<evidence type="ECO:0000313" key="2">
    <source>
        <dbReference type="Proteomes" id="UP001311915"/>
    </source>
</evidence>
<evidence type="ECO:0008006" key="3">
    <source>
        <dbReference type="Google" id="ProtNLM"/>
    </source>
</evidence>
<sequence length="193" mass="22841">MALQFYTISEITSKSMQWNLKVRGDRIHASLRKFIIKHFRESLYELGVYQMNYFTTTHKHKLTFTLNTKVTKIQDPSSLKDIFNIRTFEQLTIHHNVDKTELLRLSLTSSQKHHSIFDESSKEFVSFTYLHDLIQCSEESSFWIAAKIAFLELDHKWSYLSCNNCITKVDTEGTKYYCTTCNSEVKYVIHRFV</sequence>
<dbReference type="SUPFAM" id="SSF50249">
    <property type="entry name" value="Nucleic acid-binding proteins"/>
    <property type="match status" value="1"/>
</dbReference>
<dbReference type="InterPro" id="IPR012340">
    <property type="entry name" value="NA-bd_OB-fold"/>
</dbReference>
<dbReference type="Proteomes" id="UP001311915">
    <property type="component" value="Unassembled WGS sequence"/>
</dbReference>
<organism evidence="1 2">
    <name type="scientific">Solanum pinnatisectum</name>
    <name type="common">tansyleaf nightshade</name>
    <dbReference type="NCBI Taxonomy" id="50273"/>
    <lineage>
        <taxon>Eukaryota</taxon>
        <taxon>Viridiplantae</taxon>
        <taxon>Streptophyta</taxon>
        <taxon>Embryophyta</taxon>
        <taxon>Tracheophyta</taxon>
        <taxon>Spermatophyta</taxon>
        <taxon>Magnoliopsida</taxon>
        <taxon>eudicotyledons</taxon>
        <taxon>Gunneridae</taxon>
        <taxon>Pentapetalae</taxon>
        <taxon>asterids</taxon>
        <taxon>lamiids</taxon>
        <taxon>Solanales</taxon>
        <taxon>Solanaceae</taxon>
        <taxon>Solanoideae</taxon>
        <taxon>Solaneae</taxon>
        <taxon>Solanum</taxon>
    </lineage>
</organism>
<proteinExistence type="predicted"/>
<dbReference type="EMBL" id="JAWPEI010000015">
    <property type="protein sequence ID" value="KAK4707423.1"/>
    <property type="molecule type" value="Genomic_DNA"/>
</dbReference>